<dbReference type="InterPro" id="IPR036866">
    <property type="entry name" value="RibonucZ/Hydroxyglut_hydro"/>
</dbReference>
<organism evidence="2 3">
    <name type="scientific">Algicella marina</name>
    <dbReference type="NCBI Taxonomy" id="2683284"/>
    <lineage>
        <taxon>Bacteria</taxon>
        <taxon>Pseudomonadati</taxon>
        <taxon>Pseudomonadota</taxon>
        <taxon>Alphaproteobacteria</taxon>
        <taxon>Rhodobacterales</taxon>
        <taxon>Paracoccaceae</taxon>
        <taxon>Algicella</taxon>
    </lineage>
</organism>
<evidence type="ECO:0000313" key="2">
    <source>
        <dbReference type="EMBL" id="QHQ35659.1"/>
    </source>
</evidence>
<dbReference type="PANTHER" id="PTHR39189">
    <property type="entry name" value="UPF0173 METAL-DEPENDENT HYDROLASE YTKL"/>
    <property type="match status" value="1"/>
</dbReference>
<dbReference type="Proteomes" id="UP000464495">
    <property type="component" value="Chromosome"/>
</dbReference>
<dbReference type="Pfam" id="PF13483">
    <property type="entry name" value="Lactamase_B_3"/>
    <property type="match status" value="1"/>
</dbReference>
<dbReference type="KEGG" id="amaq:GO499_10970"/>
<protein>
    <submittedName>
        <fullName evidence="2">Zn-dependent hydrolase</fullName>
    </submittedName>
</protein>
<dbReference type="AlphaFoldDB" id="A0A6P1T2X3"/>
<evidence type="ECO:0000256" key="1">
    <source>
        <dbReference type="SAM" id="SignalP"/>
    </source>
</evidence>
<feature type="chain" id="PRO_5026666143" evidence="1">
    <location>
        <begin position="19"/>
        <end position="273"/>
    </location>
</feature>
<keyword evidence="2" id="KW-0378">Hydrolase</keyword>
<dbReference type="SUPFAM" id="SSF56281">
    <property type="entry name" value="Metallo-hydrolase/oxidoreductase"/>
    <property type="match status" value="1"/>
</dbReference>
<keyword evidence="1" id="KW-0732">Signal</keyword>
<sequence>MRSLLLALSFVIPGVVQAQDLQSHCIALSEGEFRNIQFASYGEGLSREEVRLSYISHSTYLIETPTGRGIATDYTGYLGAEAPLPDVVTMNRAHSSHWTATPNPDIPHILRGWGDFGEPADHSLSLDDELLIRNVTTDIRAGLGGREENANSIFIFETAGLCIGHLGHLHHEPSDAQYALLGRLDVVMVPVDGGMTLPTAEMISVMERVKAQLVLPMHWFGDSTLQRFIAGLQDDFEIENDGESSTTVSLRTLPRTPTIRVLLPRAYRPANWD</sequence>
<reference evidence="2 3" key="1">
    <citation type="submission" date="2019-12" db="EMBL/GenBank/DDBJ databases">
        <title>Complete genome sequence of Algicella marina strain 9Alg 56(T) isolated from the red alga Tichocarpus crinitus.</title>
        <authorList>
            <person name="Kim S.-G."/>
            <person name="Nedashkovskaya O.I."/>
        </authorList>
    </citation>
    <scope>NUCLEOTIDE SEQUENCE [LARGE SCALE GENOMIC DNA]</scope>
    <source>
        <strain evidence="2 3">9Alg 56</strain>
    </source>
</reference>
<feature type="signal peptide" evidence="1">
    <location>
        <begin position="1"/>
        <end position="18"/>
    </location>
</feature>
<gene>
    <name evidence="2" type="ORF">GO499_10970</name>
</gene>
<dbReference type="RefSeq" id="WP_161862219.1">
    <property type="nucleotide sequence ID" value="NZ_CP046620.1"/>
</dbReference>
<accession>A0A6P1T2X3</accession>
<dbReference type="PANTHER" id="PTHR39189:SF1">
    <property type="entry name" value="UPF0173 METAL-DEPENDENT HYDROLASE YTKL"/>
    <property type="match status" value="1"/>
</dbReference>
<dbReference type="Gene3D" id="3.60.15.10">
    <property type="entry name" value="Ribonuclease Z/Hydroxyacylglutathione hydrolase-like"/>
    <property type="match status" value="1"/>
</dbReference>
<evidence type="ECO:0000313" key="3">
    <source>
        <dbReference type="Proteomes" id="UP000464495"/>
    </source>
</evidence>
<name>A0A6P1T2X3_9RHOB</name>
<proteinExistence type="predicted"/>
<dbReference type="EMBL" id="CP046620">
    <property type="protein sequence ID" value="QHQ35659.1"/>
    <property type="molecule type" value="Genomic_DNA"/>
</dbReference>
<keyword evidence="3" id="KW-1185">Reference proteome</keyword>
<dbReference type="GO" id="GO:0016787">
    <property type="term" value="F:hydrolase activity"/>
    <property type="evidence" value="ECO:0007669"/>
    <property type="project" value="UniProtKB-KW"/>
</dbReference>